<keyword evidence="3" id="KW-1185">Reference proteome</keyword>
<evidence type="ECO:0000256" key="1">
    <source>
        <dbReference type="SAM" id="MobiDB-lite"/>
    </source>
</evidence>
<dbReference type="AlphaFoldDB" id="A0A9P4T3V6"/>
<sequence length="321" mass="36874">MPPKLRSAKSGVEAQDAPSTNIRENQVALKATPNRGTATSGPKKRKVITRQEQSLQSEPSKRRATGSKAAAVKKTTKTKEAIGSAKPRLSTPDLEFDFDRSLLRDPRPTPGRVARPRYDELHIPNDILTHLKKTRVFPKVTKPKGRLSEAQNDAFEIEQALANPLDFSHAMYKCLSKGREGSPTVDEAGFVMDYDKVYAAMNGSFPERGSMEWDSNYEDYEQMLDDDEREEKEFLKAFLIDPAKLKKRHDLNPGNVIFYMKDQVSKDLGVPWHQINLQRMSEWKSRGFPRVKFDTWWRDPTKEEDRRMMKIMTGSDHRKYL</sequence>
<evidence type="ECO:0000313" key="2">
    <source>
        <dbReference type="EMBL" id="KAF2992979.1"/>
    </source>
</evidence>
<gene>
    <name evidence="2" type="ORF">E8E13_000109</name>
</gene>
<feature type="region of interest" description="Disordered" evidence="1">
    <location>
        <begin position="1"/>
        <end position="91"/>
    </location>
</feature>
<proteinExistence type="predicted"/>
<dbReference type="Proteomes" id="UP000801428">
    <property type="component" value="Unassembled WGS sequence"/>
</dbReference>
<dbReference type="EMBL" id="SWKU01000064">
    <property type="protein sequence ID" value="KAF2992979.1"/>
    <property type="molecule type" value="Genomic_DNA"/>
</dbReference>
<protein>
    <submittedName>
        <fullName evidence="2">Uncharacterized protein</fullName>
    </submittedName>
</protein>
<name>A0A9P4T3V6_CURKU</name>
<accession>A0A9P4T3V6</accession>
<comment type="caution">
    <text evidence="2">The sequence shown here is derived from an EMBL/GenBank/DDBJ whole genome shotgun (WGS) entry which is preliminary data.</text>
</comment>
<reference evidence="2" key="1">
    <citation type="submission" date="2019-04" db="EMBL/GenBank/DDBJ databases">
        <title>Sequencing of skin fungus with MAO and IRED activity.</title>
        <authorList>
            <person name="Marsaioli A.J."/>
            <person name="Bonatto J.M.C."/>
            <person name="Reis Junior O."/>
        </authorList>
    </citation>
    <scope>NUCLEOTIDE SEQUENCE</scope>
    <source>
        <strain evidence="2">30M1</strain>
    </source>
</reference>
<evidence type="ECO:0000313" key="3">
    <source>
        <dbReference type="Proteomes" id="UP000801428"/>
    </source>
</evidence>
<dbReference type="OrthoDB" id="197676at2759"/>
<organism evidence="2 3">
    <name type="scientific">Curvularia kusanoi</name>
    <name type="common">Cochliobolus kusanoi</name>
    <dbReference type="NCBI Taxonomy" id="90978"/>
    <lineage>
        <taxon>Eukaryota</taxon>
        <taxon>Fungi</taxon>
        <taxon>Dikarya</taxon>
        <taxon>Ascomycota</taxon>
        <taxon>Pezizomycotina</taxon>
        <taxon>Dothideomycetes</taxon>
        <taxon>Pleosporomycetidae</taxon>
        <taxon>Pleosporales</taxon>
        <taxon>Pleosporineae</taxon>
        <taxon>Pleosporaceae</taxon>
        <taxon>Curvularia</taxon>
    </lineage>
</organism>